<evidence type="ECO:0008006" key="4">
    <source>
        <dbReference type="Google" id="ProtNLM"/>
    </source>
</evidence>
<comment type="caution">
    <text evidence="3">The sequence shown here is derived from an EMBL/GenBank/DDBJ whole genome shotgun (WGS) entry which is preliminary data.</text>
</comment>
<dbReference type="AlphaFoldDB" id="A0A644Z4Y8"/>
<feature type="transmembrane region" description="Helical" evidence="2">
    <location>
        <begin position="60"/>
        <end position="86"/>
    </location>
</feature>
<feature type="compositionally biased region" description="Pro residues" evidence="1">
    <location>
        <begin position="211"/>
        <end position="220"/>
    </location>
</feature>
<feature type="region of interest" description="Disordered" evidence="1">
    <location>
        <begin position="200"/>
        <end position="220"/>
    </location>
</feature>
<evidence type="ECO:0000256" key="1">
    <source>
        <dbReference type="SAM" id="MobiDB-lite"/>
    </source>
</evidence>
<keyword evidence="2" id="KW-1133">Transmembrane helix</keyword>
<evidence type="ECO:0000256" key="2">
    <source>
        <dbReference type="SAM" id="Phobius"/>
    </source>
</evidence>
<feature type="transmembrane region" description="Helical" evidence="2">
    <location>
        <begin position="131"/>
        <end position="153"/>
    </location>
</feature>
<feature type="transmembrane region" description="Helical" evidence="2">
    <location>
        <begin position="106"/>
        <end position="124"/>
    </location>
</feature>
<evidence type="ECO:0000313" key="3">
    <source>
        <dbReference type="EMBL" id="MPM35960.1"/>
    </source>
</evidence>
<dbReference type="EMBL" id="VSSQ01007448">
    <property type="protein sequence ID" value="MPM35960.1"/>
    <property type="molecule type" value="Genomic_DNA"/>
</dbReference>
<feature type="transmembrane region" description="Helical" evidence="2">
    <location>
        <begin position="28"/>
        <end position="48"/>
    </location>
</feature>
<sequence length="220" mass="21813">MTAGVVGLVTLIAGALFCFRGGAALRALLAVWGGFVGFVLGAEVAASVTGQPPFTGPGGWIGALLGALFLGSLAYAFYALAVVLSVGSMGFSLGALLAAILGAPDPWAGVIGLAAAIGLAVVALATELPRLLLTVFAAVVGAVAMVGALLLLFGRLGVGQLTPGGVWDAVAASPWWAAAVVVLAVLGTIVQSRRPAVADQRWGPRASRTPGAPPRTPEGH</sequence>
<feature type="transmembrane region" description="Helical" evidence="2">
    <location>
        <begin position="173"/>
        <end position="191"/>
    </location>
</feature>
<reference evidence="3" key="1">
    <citation type="submission" date="2019-08" db="EMBL/GenBank/DDBJ databases">
        <authorList>
            <person name="Kucharzyk K."/>
            <person name="Murdoch R.W."/>
            <person name="Higgins S."/>
            <person name="Loffler F."/>
        </authorList>
    </citation>
    <scope>NUCLEOTIDE SEQUENCE</scope>
</reference>
<accession>A0A644Z4Y8</accession>
<organism evidence="3">
    <name type="scientific">bioreactor metagenome</name>
    <dbReference type="NCBI Taxonomy" id="1076179"/>
    <lineage>
        <taxon>unclassified sequences</taxon>
        <taxon>metagenomes</taxon>
        <taxon>ecological metagenomes</taxon>
    </lineage>
</organism>
<keyword evidence="2" id="KW-0472">Membrane</keyword>
<name>A0A644Z4Y8_9ZZZZ</name>
<protein>
    <recommendedName>
        <fullName evidence="4">DUF4203 domain-containing protein</fullName>
    </recommendedName>
</protein>
<keyword evidence="2" id="KW-0812">Transmembrane</keyword>
<proteinExistence type="predicted"/>
<gene>
    <name evidence="3" type="ORF">SDC9_82554</name>
</gene>